<name>A0ABQ4ZKF1_9ASTR</name>
<dbReference type="Proteomes" id="UP001151760">
    <property type="component" value="Unassembled WGS sequence"/>
</dbReference>
<evidence type="ECO:0000256" key="4">
    <source>
        <dbReference type="ARBA" id="ARBA00022989"/>
    </source>
</evidence>
<keyword evidence="5 6" id="KW-0472">Membrane</keyword>
<proteinExistence type="inferred from homology"/>
<evidence type="ECO:0000256" key="5">
    <source>
        <dbReference type="ARBA" id="ARBA00023136"/>
    </source>
</evidence>
<evidence type="ECO:0000256" key="6">
    <source>
        <dbReference type="SAM" id="Phobius"/>
    </source>
</evidence>
<reference evidence="7" key="1">
    <citation type="journal article" date="2022" name="Int. J. Mol. Sci.">
        <title>Draft Genome of Tanacetum Coccineum: Genomic Comparison of Closely Related Tanacetum-Family Plants.</title>
        <authorList>
            <person name="Yamashiro T."/>
            <person name="Shiraishi A."/>
            <person name="Nakayama K."/>
            <person name="Satake H."/>
        </authorList>
    </citation>
    <scope>NUCLEOTIDE SEQUENCE</scope>
</reference>
<evidence type="ECO:0000256" key="2">
    <source>
        <dbReference type="ARBA" id="ARBA00009074"/>
    </source>
</evidence>
<dbReference type="EMBL" id="BQNB010011391">
    <property type="protein sequence ID" value="GJS89966.1"/>
    <property type="molecule type" value="Genomic_DNA"/>
</dbReference>
<comment type="similarity">
    <text evidence="2">Belongs to the UPF0496 family.</text>
</comment>
<keyword evidence="8" id="KW-1185">Reference proteome</keyword>
<comment type="caution">
    <text evidence="7">The sequence shown here is derived from an EMBL/GenBank/DDBJ whole genome shotgun (WGS) entry which is preliminary data.</text>
</comment>
<sequence>MSNKLRTRTVEVVKKLDSVKTWRRLSNVIFVTTFSTILICSVVAAVVAAPPLVAALAAAATLVPLGSMGTWVDSLWQKYEKELRYHKNTMNVMKVQSDVFVIKDLENIKAIVDIMEIKMDGMVKSADFVIGEGVEEAVGIGVDEIKNPVKEFARLMDDLSDQSVKSISDIKRATTMILEKLNEHPRITG</sequence>
<comment type="subcellular location">
    <subcellularLocation>
        <location evidence="1">Membrane</location>
    </subcellularLocation>
</comment>
<dbReference type="Pfam" id="PF05055">
    <property type="entry name" value="DUF677"/>
    <property type="match status" value="1"/>
</dbReference>
<keyword evidence="4 6" id="KW-1133">Transmembrane helix</keyword>
<reference evidence="7" key="2">
    <citation type="submission" date="2022-01" db="EMBL/GenBank/DDBJ databases">
        <authorList>
            <person name="Yamashiro T."/>
            <person name="Shiraishi A."/>
            <person name="Satake H."/>
            <person name="Nakayama K."/>
        </authorList>
    </citation>
    <scope>NUCLEOTIDE SEQUENCE</scope>
</reference>
<evidence type="ECO:0000256" key="3">
    <source>
        <dbReference type="ARBA" id="ARBA00022692"/>
    </source>
</evidence>
<feature type="transmembrane region" description="Helical" evidence="6">
    <location>
        <begin position="53"/>
        <end position="76"/>
    </location>
</feature>
<dbReference type="PANTHER" id="PTHR31113:SF32">
    <property type="entry name" value="UPF0496 PLANT-LIKE PROTEIN"/>
    <property type="match status" value="1"/>
</dbReference>
<evidence type="ECO:0000313" key="7">
    <source>
        <dbReference type="EMBL" id="GJS89966.1"/>
    </source>
</evidence>
<feature type="transmembrane region" description="Helical" evidence="6">
    <location>
        <begin position="25"/>
        <end position="47"/>
    </location>
</feature>
<accession>A0ABQ4ZKF1</accession>
<keyword evidence="3 6" id="KW-0812">Transmembrane</keyword>
<gene>
    <name evidence="7" type="ORF">Tco_0772602</name>
</gene>
<dbReference type="InterPro" id="IPR007749">
    <property type="entry name" value="DUF677"/>
</dbReference>
<dbReference type="PANTHER" id="PTHR31113">
    <property type="entry name" value="UPF0496 PROTEIN 3-RELATED"/>
    <property type="match status" value="1"/>
</dbReference>
<evidence type="ECO:0000256" key="1">
    <source>
        <dbReference type="ARBA" id="ARBA00004370"/>
    </source>
</evidence>
<organism evidence="7 8">
    <name type="scientific">Tanacetum coccineum</name>
    <dbReference type="NCBI Taxonomy" id="301880"/>
    <lineage>
        <taxon>Eukaryota</taxon>
        <taxon>Viridiplantae</taxon>
        <taxon>Streptophyta</taxon>
        <taxon>Embryophyta</taxon>
        <taxon>Tracheophyta</taxon>
        <taxon>Spermatophyta</taxon>
        <taxon>Magnoliopsida</taxon>
        <taxon>eudicotyledons</taxon>
        <taxon>Gunneridae</taxon>
        <taxon>Pentapetalae</taxon>
        <taxon>asterids</taxon>
        <taxon>campanulids</taxon>
        <taxon>Asterales</taxon>
        <taxon>Asteraceae</taxon>
        <taxon>Asteroideae</taxon>
        <taxon>Anthemideae</taxon>
        <taxon>Anthemidinae</taxon>
        <taxon>Tanacetum</taxon>
    </lineage>
</organism>
<evidence type="ECO:0000313" key="8">
    <source>
        <dbReference type="Proteomes" id="UP001151760"/>
    </source>
</evidence>
<protein>
    <submittedName>
        <fullName evidence="7">UPF0496 protein-like protein</fullName>
    </submittedName>
</protein>